<protein>
    <submittedName>
        <fullName evidence="1">Uncharacterized protein</fullName>
    </submittedName>
</protein>
<reference evidence="2" key="1">
    <citation type="journal article" date="2022" name="Mol. Ecol. Resour.">
        <title>The genomes of chicory, endive, great burdock and yacon provide insights into Asteraceae palaeo-polyploidization history and plant inulin production.</title>
        <authorList>
            <person name="Fan W."/>
            <person name="Wang S."/>
            <person name="Wang H."/>
            <person name="Wang A."/>
            <person name="Jiang F."/>
            <person name="Liu H."/>
            <person name="Zhao H."/>
            <person name="Xu D."/>
            <person name="Zhang Y."/>
        </authorList>
    </citation>
    <scope>NUCLEOTIDE SEQUENCE [LARGE SCALE GENOMIC DNA]</scope>
    <source>
        <strain evidence="2">cv. Niubang</strain>
    </source>
</reference>
<keyword evidence="2" id="KW-1185">Reference proteome</keyword>
<dbReference type="Proteomes" id="UP001055879">
    <property type="component" value="Linkage Group LG12"/>
</dbReference>
<evidence type="ECO:0000313" key="2">
    <source>
        <dbReference type="Proteomes" id="UP001055879"/>
    </source>
</evidence>
<comment type="caution">
    <text evidence="1">The sequence shown here is derived from an EMBL/GenBank/DDBJ whole genome shotgun (WGS) entry which is preliminary data.</text>
</comment>
<gene>
    <name evidence="1" type="ORF">L6452_34724</name>
</gene>
<reference evidence="1 2" key="2">
    <citation type="journal article" date="2022" name="Mol. Ecol. Resour.">
        <title>The genomes of chicory, endive, great burdock and yacon provide insights into Asteraceae paleo-polyploidization history and plant inulin production.</title>
        <authorList>
            <person name="Fan W."/>
            <person name="Wang S."/>
            <person name="Wang H."/>
            <person name="Wang A."/>
            <person name="Jiang F."/>
            <person name="Liu H."/>
            <person name="Zhao H."/>
            <person name="Xu D."/>
            <person name="Zhang Y."/>
        </authorList>
    </citation>
    <scope>NUCLEOTIDE SEQUENCE [LARGE SCALE GENOMIC DNA]</scope>
    <source>
        <strain evidence="2">cv. Niubang</strain>
    </source>
</reference>
<organism evidence="1 2">
    <name type="scientific">Arctium lappa</name>
    <name type="common">Greater burdock</name>
    <name type="synonym">Lappa major</name>
    <dbReference type="NCBI Taxonomy" id="4217"/>
    <lineage>
        <taxon>Eukaryota</taxon>
        <taxon>Viridiplantae</taxon>
        <taxon>Streptophyta</taxon>
        <taxon>Embryophyta</taxon>
        <taxon>Tracheophyta</taxon>
        <taxon>Spermatophyta</taxon>
        <taxon>Magnoliopsida</taxon>
        <taxon>eudicotyledons</taxon>
        <taxon>Gunneridae</taxon>
        <taxon>Pentapetalae</taxon>
        <taxon>asterids</taxon>
        <taxon>campanulids</taxon>
        <taxon>Asterales</taxon>
        <taxon>Asteraceae</taxon>
        <taxon>Carduoideae</taxon>
        <taxon>Cardueae</taxon>
        <taxon>Arctiinae</taxon>
        <taxon>Arctium</taxon>
    </lineage>
</organism>
<sequence length="88" mass="9731">MLANMETTSNILEDSKEECDNYDGRNARKLNIEDLIESKSDDESLSLDDEVNRFEDHKCSLDEECGVDAKHENAALTGEHGGSSAPDL</sequence>
<accession>A0ACB8YJK6</accession>
<evidence type="ECO:0000313" key="1">
    <source>
        <dbReference type="EMBL" id="KAI3685478.1"/>
    </source>
</evidence>
<proteinExistence type="predicted"/>
<dbReference type="EMBL" id="CM042058">
    <property type="protein sequence ID" value="KAI3685478.1"/>
    <property type="molecule type" value="Genomic_DNA"/>
</dbReference>
<name>A0ACB8YJK6_ARCLA</name>